<dbReference type="EMBL" id="HBUF01357865">
    <property type="protein sequence ID" value="CAG6718753.1"/>
    <property type="molecule type" value="Transcribed_RNA"/>
</dbReference>
<dbReference type="EMBL" id="HBUF01357870">
    <property type="protein sequence ID" value="CAG6718781.1"/>
    <property type="molecule type" value="Transcribed_RNA"/>
</dbReference>
<dbReference type="EMBL" id="HBUF01357869">
    <property type="protein sequence ID" value="CAG6718775.1"/>
    <property type="molecule type" value="Transcribed_RNA"/>
</dbReference>
<feature type="transmembrane region" description="Helical" evidence="1">
    <location>
        <begin position="193"/>
        <end position="213"/>
    </location>
</feature>
<accession>A0A8D8Y5D7</accession>
<proteinExistence type="predicted"/>
<evidence type="ECO:0000313" key="2">
    <source>
        <dbReference type="EMBL" id="CAG6718775.1"/>
    </source>
</evidence>
<sequence>MTGECFKLFGLPPTSKLFGLSSDVFFEIFSDFSLETLSSLFLAFSSVAGLSFFSVDLAFFITFFTSFSSFSIDRDFLASNFFSISFSNDFDFFTTLDTIVPSFFVSILMIFGFGLMVGFASFLGDTDFGEADFGLTESGLLGEGDSESCLEGEGDIESAGHGLMDSFSIELVLDVLSFTLKSSLSLLPEDDRFVNFFFLVLLYSTIITLFSCLSTPPSELSALSHVQMSSLSILITLTPPFVDPKLSWRKLFKLDLESCFSKLFLA</sequence>
<keyword evidence="1" id="KW-0472">Membrane</keyword>
<dbReference type="EMBL" id="HBUF01357868">
    <property type="protein sequence ID" value="CAG6718769.1"/>
    <property type="molecule type" value="Transcribed_RNA"/>
</dbReference>
<organism evidence="2">
    <name type="scientific">Cacopsylla melanoneura</name>
    <dbReference type="NCBI Taxonomy" id="428564"/>
    <lineage>
        <taxon>Eukaryota</taxon>
        <taxon>Metazoa</taxon>
        <taxon>Ecdysozoa</taxon>
        <taxon>Arthropoda</taxon>
        <taxon>Hexapoda</taxon>
        <taxon>Insecta</taxon>
        <taxon>Pterygota</taxon>
        <taxon>Neoptera</taxon>
        <taxon>Paraneoptera</taxon>
        <taxon>Hemiptera</taxon>
        <taxon>Sternorrhyncha</taxon>
        <taxon>Psylloidea</taxon>
        <taxon>Psyllidae</taxon>
        <taxon>Psyllinae</taxon>
        <taxon>Cacopsylla</taxon>
    </lineage>
</organism>
<feature type="transmembrane region" description="Helical" evidence="1">
    <location>
        <begin position="220"/>
        <end position="242"/>
    </location>
</feature>
<keyword evidence="1" id="KW-0812">Transmembrane</keyword>
<dbReference type="AlphaFoldDB" id="A0A8D8Y5D7"/>
<protein>
    <submittedName>
        <fullName evidence="2">Uncharacterized protein</fullName>
    </submittedName>
</protein>
<feature type="transmembrane region" description="Helical" evidence="1">
    <location>
        <begin position="103"/>
        <end position="123"/>
    </location>
</feature>
<name>A0A8D8Y5D7_9HEMI</name>
<dbReference type="EMBL" id="HBUF01357867">
    <property type="protein sequence ID" value="CAG6718763.1"/>
    <property type="molecule type" value="Transcribed_RNA"/>
</dbReference>
<dbReference type="EMBL" id="HBUF01357866">
    <property type="protein sequence ID" value="CAG6718758.1"/>
    <property type="molecule type" value="Transcribed_RNA"/>
</dbReference>
<keyword evidence="1" id="KW-1133">Transmembrane helix</keyword>
<evidence type="ECO:0000256" key="1">
    <source>
        <dbReference type="SAM" id="Phobius"/>
    </source>
</evidence>
<reference evidence="2" key="1">
    <citation type="submission" date="2021-05" db="EMBL/GenBank/DDBJ databases">
        <authorList>
            <person name="Alioto T."/>
            <person name="Alioto T."/>
            <person name="Gomez Garrido J."/>
        </authorList>
    </citation>
    <scope>NUCLEOTIDE SEQUENCE</scope>
</reference>
<feature type="transmembrane region" description="Helical" evidence="1">
    <location>
        <begin position="40"/>
        <end position="64"/>
    </location>
</feature>